<reference evidence="2" key="1">
    <citation type="journal article" date="2019" name="Sci. Rep.">
        <title>Draft genome of Tanacetum cinerariifolium, the natural source of mosquito coil.</title>
        <authorList>
            <person name="Yamashiro T."/>
            <person name="Shiraishi A."/>
            <person name="Satake H."/>
            <person name="Nakayama K."/>
        </authorList>
    </citation>
    <scope>NUCLEOTIDE SEQUENCE</scope>
</reference>
<protein>
    <submittedName>
        <fullName evidence="2">1-phosphatidylinositol-3-phosphate 5-kinase FAB1B-like isoform X2</fullName>
    </submittedName>
</protein>
<gene>
    <name evidence="2" type="ORF">Tci_921793</name>
</gene>
<dbReference type="GO" id="GO:0000285">
    <property type="term" value="F:1-phosphatidylinositol-3-phosphate 5-kinase activity"/>
    <property type="evidence" value="ECO:0007669"/>
    <property type="project" value="TreeGrafter"/>
</dbReference>
<organism evidence="2">
    <name type="scientific">Tanacetum cinerariifolium</name>
    <name type="common">Dalmatian daisy</name>
    <name type="synonym">Chrysanthemum cinerariifolium</name>
    <dbReference type="NCBI Taxonomy" id="118510"/>
    <lineage>
        <taxon>Eukaryota</taxon>
        <taxon>Viridiplantae</taxon>
        <taxon>Streptophyta</taxon>
        <taxon>Embryophyta</taxon>
        <taxon>Tracheophyta</taxon>
        <taxon>Spermatophyta</taxon>
        <taxon>Magnoliopsida</taxon>
        <taxon>eudicotyledons</taxon>
        <taxon>Gunneridae</taxon>
        <taxon>Pentapetalae</taxon>
        <taxon>asterids</taxon>
        <taxon>campanulids</taxon>
        <taxon>Asterales</taxon>
        <taxon>Asteraceae</taxon>
        <taxon>Asteroideae</taxon>
        <taxon>Anthemideae</taxon>
        <taxon>Anthemidinae</taxon>
        <taxon>Tanacetum</taxon>
    </lineage>
</organism>
<feature type="non-terminal residue" evidence="2">
    <location>
        <position position="1"/>
    </location>
</feature>
<dbReference type="EMBL" id="BKCJ011748185">
    <property type="protein sequence ID" value="GFD49824.1"/>
    <property type="molecule type" value="Genomic_DNA"/>
</dbReference>
<name>A0A699WZE1_TANCI</name>
<keyword evidence="2" id="KW-0808">Transferase</keyword>
<feature type="compositionally biased region" description="Polar residues" evidence="1">
    <location>
        <begin position="74"/>
        <end position="90"/>
    </location>
</feature>
<evidence type="ECO:0000313" key="2">
    <source>
        <dbReference type="EMBL" id="GFD49824.1"/>
    </source>
</evidence>
<keyword evidence="2" id="KW-0418">Kinase</keyword>
<comment type="caution">
    <text evidence="2">The sequence shown here is derived from an EMBL/GenBank/DDBJ whole genome shotgun (WGS) entry which is preliminary data.</text>
</comment>
<accession>A0A699WZE1</accession>
<proteinExistence type="predicted"/>
<feature type="non-terminal residue" evidence="2">
    <location>
        <position position="90"/>
    </location>
</feature>
<feature type="region of interest" description="Disordered" evidence="1">
    <location>
        <begin position="63"/>
        <end position="90"/>
    </location>
</feature>
<dbReference type="GO" id="GO:0046854">
    <property type="term" value="P:phosphatidylinositol phosphate biosynthetic process"/>
    <property type="evidence" value="ECO:0007669"/>
    <property type="project" value="TreeGrafter"/>
</dbReference>
<dbReference type="PANTHER" id="PTHR45748">
    <property type="entry name" value="1-PHOSPHATIDYLINOSITOL 3-PHOSPHATE 5-KINASE-RELATED"/>
    <property type="match status" value="1"/>
</dbReference>
<dbReference type="GO" id="GO:0010008">
    <property type="term" value="C:endosome membrane"/>
    <property type="evidence" value="ECO:0007669"/>
    <property type="project" value="TreeGrafter"/>
</dbReference>
<evidence type="ECO:0000256" key="1">
    <source>
        <dbReference type="SAM" id="MobiDB-lite"/>
    </source>
</evidence>
<dbReference type="PANTHER" id="PTHR45748:SF7">
    <property type="entry name" value="1-PHOSPHATIDYLINOSITOL 3-PHOSPHATE 5-KINASE-RELATED"/>
    <property type="match status" value="1"/>
</dbReference>
<dbReference type="AlphaFoldDB" id="A0A699WZE1"/>
<sequence length="90" mass="9366">KVKHVIQYGVFAAYHLALETSFLADEGTSLLDLPLNSLLTVKSDSMLPAGSMLPNLVVPDATGVGSPIDAPTETKVSSEPVTSPDVTANN</sequence>